<accession>A0AAD9VA96</accession>
<dbReference type="EMBL" id="JARQWQ010000015">
    <property type="protein sequence ID" value="KAK2567078.1"/>
    <property type="molecule type" value="Genomic_DNA"/>
</dbReference>
<keyword evidence="1" id="KW-0175">Coiled coil</keyword>
<dbReference type="Pfam" id="PF02037">
    <property type="entry name" value="SAP"/>
    <property type="match status" value="1"/>
</dbReference>
<dbReference type="InterPro" id="IPR036691">
    <property type="entry name" value="Endo/exonu/phosph_ase_sf"/>
</dbReference>
<dbReference type="InterPro" id="IPR036361">
    <property type="entry name" value="SAP_dom_sf"/>
</dbReference>
<dbReference type="PROSITE" id="PS50878">
    <property type="entry name" value="RT_POL"/>
    <property type="match status" value="1"/>
</dbReference>
<dbReference type="InterPro" id="IPR000477">
    <property type="entry name" value="RT_dom"/>
</dbReference>
<dbReference type="PROSITE" id="PS50800">
    <property type="entry name" value="SAP"/>
    <property type="match status" value="1"/>
</dbReference>
<evidence type="ECO:0000256" key="1">
    <source>
        <dbReference type="SAM" id="Coils"/>
    </source>
</evidence>
<keyword evidence="5" id="KW-0548">Nucleotidyltransferase</keyword>
<sequence length="1479" mass="168600">MENRLDEDHKLSQGTYGSEKHQEGLGKPDLCKVNQETEDGQVELVVELEEPSELSMTVGEGDTSLVFLDGKDILSLKTEELKAELDKRGLKKSGNKCTLVERLRAAMISEHISQTFENDHKHSQVKEKPIKANSHIQEQEIYSFIETKVREVCLHEIEKLKSEASSSYANETISSLQKENDTLKQRLQELESRHTNMKKETTTLIDENKSLMTAIRLLNNELQTVLKADDVRCSRPNECPDKKDWQVVGAKEKKEKTKIRKRNPEKNENEDVVNSSSQAPRQSTSNSAQSTDQKPCVIIAGDSMLKFINGRKLSSQISNQGLTYVKAFPGATVEDMSDYIMPSLRRKPEEVILHVGTNNLKSSEPRDIAEGIINLGLKIQNHSPDCKITISSLISRSDQTLNGKIKDVNKIVNQLAKQHAWRTIPHSNIKNEHLNASGLHLNVQELSFSSNILSSTDEFIPNNRGFKMACLNITSLSKHIDELRVLLQNNSLDLLAINETRLNETIADNEISISGYNIVRRDRPLNGRNGGGVCFYVRSNINYIVRADLVSDQLENLSIEIIKPRSKRFIVATWYRPPNSPFELFSTFEDFVGKLDADGKEYYIMGDFNCNMLPASFYNAYTQALLNITDIYNLKQLITEPTRITPLSSTLIDVIFTNLPDNTTCSGVSHIGISDHSLIYVYRKISSPSVIKGTSTITYRQFKNFNRNTFRSDILAQPWDDLKGVHNPNEMWLKWKTLFLEVSDVHAPLRSKRVRGFKNPWITTELKKMMHLRDRLKIKAIRSDDAIDWNNFKRSRNNVNNAIKIAKKSYYSKSFTACDGNSRKTWEIINEVTGRKSEKAIINELEFEGKKLTDPTEIAEGFNKFFAEIGPKLSENIEDIDICFDEFVNQSISGNFSFQQISPSLVSSHLRKLCIRKATGLDTVSARLLRECFDLISDSLALIFNRSIETSIFPDEWKSARITPLYKKCGNRSDPSNYRPISIIPVVAKVFERIVYDQVYRYLTEYKLLCCYQSGFRTLHSTVTALIEATDSWSLNVDRGLVNAVVFLDLKKAFDTVNHAILLSKLQAYGIRDFANQWFCSYLRNRKQTCLVDCNKSSDTYLPCGVPQGTILGPLLFLLYINDLPNCLMHSQPRMYADDTSITYASNDVEEIERCVNIDLDRIRIWLAANKLTLNTTKTEFLLIGSRQRLSTLERNPQIEINKFPIKQVSTSKSLGVHIDGNLSWESHINEISKKIASGISAIKRIRYFLPFEILLNVYNSLVQPHFDYCNVVWGNCSKNLSSKLQKLQNRASRVLTFSNYDCSTSELFQNLKWSKLVHQRAVSKAIMMHTIVNNTAPEYLTSRFVRRCDLTSYNLRENEYKLAVPQPRTEFYKRSLSYSGSVLWNGLPLEMRLVPVFLILCLVSVDAKFSFKNLFSRSPGNKLDLGFVAEKINKAVTKLSTKIQALTDVLSAHIKPKRLPHHQPQNSVTNMIARVFMK</sequence>
<keyword evidence="5" id="KW-0695">RNA-directed DNA polymerase</keyword>
<evidence type="ECO:0000313" key="6">
    <source>
        <dbReference type="Proteomes" id="UP001249851"/>
    </source>
</evidence>
<feature type="region of interest" description="Disordered" evidence="2">
    <location>
        <begin position="238"/>
        <end position="294"/>
    </location>
</feature>
<comment type="caution">
    <text evidence="5">The sequence shown here is derived from an EMBL/GenBank/DDBJ whole genome shotgun (WGS) entry which is preliminary data.</text>
</comment>
<keyword evidence="5" id="KW-0808">Transferase</keyword>
<feature type="compositionally biased region" description="Basic and acidic residues" evidence="2">
    <location>
        <begin position="1"/>
        <end position="11"/>
    </location>
</feature>
<dbReference type="Pfam" id="PF00078">
    <property type="entry name" value="RVT_1"/>
    <property type="match status" value="1"/>
</dbReference>
<feature type="compositionally biased region" description="Basic and acidic residues" evidence="2">
    <location>
        <begin position="238"/>
        <end position="255"/>
    </location>
</feature>
<protein>
    <submittedName>
        <fullName evidence="5">RNA-directed DNA polymerase from transposon X-element</fullName>
    </submittedName>
</protein>
<organism evidence="5 6">
    <name type="scientific">Acropora cervicornis</name>
    <name type="common">Staghorn coral</name>
    <dbReference type="NCBI Taxonomy" id="6130"/>
    <lineage>
        <taxon>Eukaryota</taxon>
        <taxon>Metazoa</taxon>
        <taxon>Cnidaria</taxon>
        <taxon>Anthozoa</taxon>
        <taxon>Hexacorallia</taxon>
        <taxon>Scleractinia</taxon>
        <taxon>Astrocoeniina</taxon>
        <taxon>Acroporidae</taxon>
        <taxon>Acropora</taxon>
    </lineage>
</organism>
<dbReference type="SUPFAM" id="SSF56219">
    <property type="entry name" value="DNase I-like"/>
    <property type="match status" value="1"/>
</dbReference>
<dbReference type="InterPro" id="IPR043502">
    <property type="entry name" value="DNA/RNA_pol_sf"/>
</dbReference>
<feature type="compositionally biased region" description="Polar residues" evidence="2">
    <location>
        <begin position="272"/>
        <end position="293"/>
    </location>
</feature>
<dbReference type="SUPFAM" id="SSF68906">
    <property type="entry name" value="SAP domain"/>
    <property type="match status" value="1"/>
</dbReference>
<feature type="region of interest" description="Disordered" evidence="2">
    <location>
        <begin position="1"/>
        <end position="31"/>
    </location>
</feature>
<dbReference type="CDD" id="cd01650">
    <property type="entry name" value="RT_nLTR_like"/>
    <property type="match status" value="1"/>
</dbReference>
<keyword evidence="6" id="KW-1185">Reference proteome</keyword>
<dbReference type="Pfam" id="PF03372">
    <property type="entry name" value="Exo_endo_phos"/>
    <property type="match status" value="1"/>
</dbReference>
<feature type="coiled-coil region" evidence="1">
    <location>
        <begin position="173"/>
        <end position="207"/>
    </location>
</feature>
<dbReference type="SUPFAM" id="SSF52266">
    <property type="entry name" value="SGNH hydrolase"/>
    <property type="match status" value="1"/>
</dbReference>
<evidence type="ECO:0000256" key="2">
    <source>
        <dbReference type="SAM" id="MobiDB-lite"/>
    </source>
</evidence>
<reference evidence="5" key="2">
    <citation type="journal article" date="2023" name="Science">
        <title>Genomic signatures of disease resistance in endangered staghorn corals.</title>
        <authorList>
            <person name="Vollmer S.V."/>
            <person name="Selwyn J.D."/>
            <person name="Despard B.A."/>
            <person name="Roesel C.L."/>
        </authorList>
    </citation>
    <scope>NUCLEOTIDE SEQUENCE</scope>
    <source>
        <strain evidence="5">K2</strain>
    </source>
</reference>
<dbReference type="InterPro" id="IPR036514">
    <property type="entry name" value="SGNH_hydro_sf"/>
</dbReference>
<dbReference type="InterPro" id="IPR005135">
    <property type="entry name" value="Endo/exonuclease/phosphatase"/>
</dbReference>
<proteinExistence type="predicted"/>
<dbReference type="Gene3D" id="3.40.50.1110">
    <property type="entry name" value="SGNH hydrolase"/>
    <property type="match status" value="1"/>
</dbReference>
<reference evidence="5" key="1">
    <citation type="journal article" date="2023" name="G3 (Bethesda)">
        <title>Whole genome assembly and annotation of the endangered Caribbean coral Acropora cervicornis.</title>
        <authorList>
            <person name="Selwyn J.D."/>
            <person name="Vollmer S.V."/>
        </authorList>
    </citation>
    <scope>NUCLEOTIDE SEQUENCE</scope>
    <source>
        <strain evidence="5">K2</strain>
    </source>
</reference>
<dbReference type="Gene3D" id="1.10.720.30">
    <property type="entry name" value="SAP domain"/>
    <property type="match status" value="1"/>
</dbReference>
<feature type="domain" description="Reverse transcriptase" evidence="4">
    <location>
        <begin position="946"/>
        <end position="1219"/>
    </location>
</feature>
<dbReference type="Gene3D" id="3.60.10.10">
    <property type="entry name" value="Endonuclease/exonuclease/phosphatase"/>
    <property type="match status" value="1"/>
</dbReference>
<dbReference type="InterPro" id="IPR003034">
    <property type="entry name" value="SAP_dom"/>
</dbReference>
<dbReference type="GO" id="GO:0003964">
    <property type="term" value="F:RNA-directed DNA polymerase activity"/>
    <property type="evidence" value="ECO:0007669"/>
    <property type="project" value="UniProtKB-KW"/>
</dbReference>
<dbReference type="PANTHER" id="PTHR47510">
    <property type="entry name" value="REVERSE TRANSCRIPTASE DOMAIN-CONTAINING PROTEIN"/>
    <property type="match status" value="1"/>
</dbReference>
<dbReference type="SMART" id="SM00513">
    <property type="entry name" value="SAP"/>
    <property type="match status" value="1"/>
</dbReference>
<dbReference type="PANTHER" id="PTHR47510:SF3">
    <property type="entry name" value="ENDO_EXONUCLEASE_PHOSPHATASE DOMAIN-CONTAINING PROTEIN"/>
    <property type="match status" value="1"/>
</dbReference>
<dbReference type="SUPFAM" id="SSF56672">
    <property type="entry name" value="DNA/RNA polymerases"/>
    <property type="match status" value="1"/>
</dbReference>
<feature type="domain" description="SAP" evidence="3">
    <location>
        <begin position="73"/>
        <end position="107"/>
    </location>
</feature>
<evidence type="ECO:0000259" key="3">
    <source>
        <dbReference type="PROSITE" id="PS50800"/>
    </source>
</evidence>
<dbReference type="Proteomes" id="UP001249851">
    <property type="component" value="Unassembled WGS sequence"/>
</dbReference>
<name>A0AAD9VA96_ACRCE</name>
<gene>
    <name evidence="5" type="ORF">P5673_008869</name>
</gene>
<evidence type="ECO:0000313" key="5">
    <source>
        <dbReference type="EMBL" id="KAK2567078.1"/>
    </source>
</evidence>
<evidence type="ECO:0000259" key="4">
    <source>
        <dbReference type="PROSITE" id="PS50878"/>
    </source>
</evidence>
<feature type="compositionally biased region" description="Basic and acidic residues" evidence="2">
    <location>
        <begin position="18"/>
        <end position="30"/>
    </location>
</feature>